<evidence type="ECO:0000256" key="4">
    <source>
        <dbReference type="ARBA" id="ARBA00023163"/>
    </source>
</evidence>
<feature type="domain" description="Sugar-binding" evidence="5">
    <location>
        <begin position="73"/>
        <end position="325"/>
    </location>
</feature>
<organism evidence="6 7">
    <name type="scientific">Microlunatus parietis</name>
    <dbReference type="NCBI Taxonomy" id="682979"/>
    <lineage>
        <taxon>Bacteria</taxon>
        <taxon>Bacillati</taxon>
        <taxon>Actinomycetota</taxon>
        <taxon>Actinomycetes</taxon>
        <taxon>Propionibacteriales</taxon>
        <taxon>Propionibacteriaceae</taxon>
        <taxon>Microlunatus</taxon>
    </lineage>
</organism>
<evidence type="ECO:0000259" key="5">
    <source>
        <dbReference type="Pfam" id="PF04198"/>
    </source>
</evidence>
<keyword evidence="3 6" id="KW-0238">DNA-binding</keyword>
<reference evidence="6 7" key="1">
    <citation type="submission" date="2020-07" db="EMBL/GenBank/DDBJ databases">
        <title>Sequencing the genomes of 1000 actinobacteria strains.</title>
        <authorList>
            <person name="Klenk H.-P."/>
        </authorList>
    </citation>
    <scope>NUCLEOTIDE SEQUENCE [LARGE SCALE GENOMIC DNA]</scope>
    <source>
        <strain evidence="6 7">DSM 22083</strain>
    </source>
</reference>
<dbReference type="InterPro" id="IPR037171">
    <property type="entry name" value="NagB/RpiA_transferase-like"/>
</dbReference>
<evidence type="ECO:0000256" key="1">
    <source>
        <dbReference type="ARBA" id="ARBA00010466"/>
    </source>
</evidence>
<dbReference type="Gene3D" id="3.40.50.1360">
    <property type="match status" value="1"/>
</dbReference>
<name>A0A7Y9IAF5_9ACTN</name>
<keyword evidence="4" id="KW-0804">Transcription</keyword>
<comment type="caution">
    <text evidence="6">The sequence shown here is derived from an EMBL/GenBank/DDBJ whole genome shotgun (WGS) entry which is preliminary data.</text>
</comment>
<comment type="similarity">
    <text evidence="1">Belongs to the SorC transcriptional regulatory family.</text>
</comment>
<keyword evidence="2" id="KW-0805">Transcription regulation</keyword>
<dbReference type="PANTHER" id="PTHR34294:SF1">
    <property type="entry name" value="TRANSCRIPTIONAL REGULATOR LSRR"/>
    <property type="match status" value="1"/>
</dbReference>
<dbReference type="InterPro" id="IPR007324">
    <property type="entry name" value="Sugar-bd_dom_put"/>
</dbReference>
<proteinExistence type="inferred from homology"/>
<dbReference type="Proteomes" id="UP000569914">
    <property type="component" value="Unassembled WGS sequence"/>
</dbReference>
<keyword evidence="7" id="KW-1185">Reference proteome</keyword>
<dbReference type="InterPro" id="IPR051054">
    <property type="entry name" value="SorC_transcr_regulators"/>
</dbReference>
<dbReference type="GO" id="GO:0030246">
    <property type="term" value="F:carbohydrate binding"/>
    <property type="evidence" value="ECO:0007669"/>
    <property type="project" value="InterPro"/>
</dbReference>
<accession>A0A7Y9IAF5</accession>
<protein>
    <submittedName>
        <fullName evidence="6">DNA-binding transcriptional regulator LsrR (DeoR family)</fullName>
    </submittedName>
</protein>
<evidence type="ECO:0000256" key="3">
    <source>
        <dbReference type="ARBA" id="ARBA00023125"/>
    </source>
</evidence>
<dbReference type="AlphaFoldDB" id="A0A7Y9IAF5"/>
<sequence length="332" mass="35297">MLDRPATPRTRLSTDRLALLTKIARMYHEQGVRQPEIATRLSMSQSRVSRFLKEAAQLGIVRTVVVAPTGVHTDLEDELRQRYGLTDVVVADYDGDAESTLLLALGAAGAAYLETTLTGSDRIGISSWSATLLATAEAMRPSTISTATDVVQVLGGVGDPRVQVNATRLTDQFARVTGGAPKFLAAPGIVQSRAVRDALMEDPFIAELTREWDALTVLLAGIGSLSPSPLLRESGNAVPDAELAALRTAGAVGDICLRFFDAWGTLITTPLNERVVGIGSDQLRKVPRVIGIAGGDRKVDAIRAAAAGGWIDVLITDLGTARKIIERDAPHS</sequence>
<evidence type="ECO:0000313" key="6">
    <source>
        <dbReference type="EMBL" id="NYE72754.1"/>
    </source>
</evidence>
<dbReference type="Gene3D" id="1.10.10.60">
    <property type="entry name" value="Homeodomain-like"/>
    <property type="match status" value="1"/>
</dbReference>
<dbReference type="SUPFAM" id="SSF100950">
    <property type="entry name" value="NagB/RpiA/CoA transferase-like"/>
    <property type="match status" value="1"/>
</dbReference>
<dbReference type="GO" id="GO:0003677">
    <property type="term" value="F:DNA binding"/>
    <property type="evidence" value="ECO:0007669"/>
    <property type="project" value="UniProtKB-KW"/>
</dbReference>
<dbReference type="PANTHER" id="PTHR34294">
    <property type="entry name" value="TRANSCRIPTIONAL REGULATOR-RELATED"/>
    <property type="match status" value="1"/>
</dbReference>
<evidence type="ECO:0000256" key="2">
    <source>
        <dbReference type="ARBA" id="ARBA00023015"/>
    </source>
</evidence>
<dbReference type="EMBL" id="JACCBU010000001">
    <property type="protein sequence ID" value="NYE72754.1"/>
    <property type="molecule type" value="Genomic_DNA"/>
</dbReference>
<dbReference type="RefSeq" id="WP_179753769.1">
    <property type="nucleotide sequence ID" value="NZ_JACCBU010000001.1"/>
</dbReference>
<evidence type="ECO:0000313" key="7">
    <source>
        <dbReference type="Proteomes" id="UP000569914"/>
    </source>
</evidence>
<gene>
    <name evidence="6" type="ORF">BKA15_004083</name>
</gene>
<dbReference type="Pfam" id="PF04198">
    <property type="entry name" value="Sugar-bind"/>
    <property type="match status" value="1"/>
</dbReference>